<dbReference type="Pfam" id="PF09374">
    <property type="entry name" value="PG_binding_3"/>
    <property type="match status" value="1"/>
</dbReference>
<gene>
    <name evidence="3" type="ORF">SAMN04488511_11511</name>
</gene>
<protein>
    <submittedName>
        <fullName evidence="3">Predicted Peptidoglycan domain-containing protein</fullName>
    </submittedName>
</protein>
<dbReference type="AlphaFoldDB" id="A0A1I0TV40"/>
<dbReference type="Pfam" id="PF05838">
    <property type="entry name" value="Glyco_hydro_108"/>
    <property type="match status" value="1"/>
</dbReference>
<proteinExistence type="predicted"/>
<evidence type="ECO:0000313" key="4">
    <source>
        <dbReference type="Proteomes" id="UP000198836"/>
    </source>
</evidence>
<dbReference type="OrthoDB" id="672438at2"/>
<dbReference type="InterPro" id="IPR018537">
    <property type="entry name" value="Peptidoglycan-bd_3"/>
</dbReference>
<dbReference type="Gene3D" id="1.20.141.10">
    <property type="entry name" value="Chitosanase, subunit A, domain 1"/>
    <property type="match status" value="1"/>
</dbReference>
<dbReference type="RefSeq" id="WP_090985959.1">
    <property type="nucleotide sequence ID" value="NZ_FOJM01000015.1"/>
</dbReference>
<feature type="domain" description="Peptidoglycan binding" evidence="2">
    <location>
        <begin position="110"/>
        <end position="181"/>
    </location>
</feature>
<evidence type="ECO:0000259" key="1">
    <source>
        <dbReference type="Pfam" id="PF05838"/>
    </source>
</evidence>
<reference evidence="4" key="1">
    <citation type="submission" date="2016-10" db="EMBL/GenBank/DDBJ databases">
        <authorList>
            <person name="Varghese N."/>
            <person name="Submissions S."/>
        </authorList>
    </citation>
    <scope>NUCLEOTIDE SEQUENCE [LARGE SCALE GENOMIC DNA]</scope>
    <source>
        <strain evidence="4">DSM 18130</strain>
    </source>
</reference>
<organism evidence="3 4">
    <name type="scientific">Pedobacter suwonensis</name>
    <dbReference type="NCBI Taxonomy" id="332999"/>
    <lineage>
        <taxon>Bacteria</taxon>
        <taxon>Pseudomonadati</taxon>
        <taxon>Bacteroidota</taxon>
        <taxon>Sphingobacteriia</taxon>
        <taxon>Sphingobacteriales</taxon>
        <taxon>Sphingobacteriaceae</taxon>
        <taxon>Pedobacter</taxon>
    </lineage>
</organism>
<name>A0A1I0TV40_9SPHI</name>
<keyword evidence="4" id="KW-1185">Reference proteome</keyword>
<feature type="domain" description="TtsA-like Glycoside hydrolase family 108" evidence="1">
    <location>
        <begin position="9"/>
        <end position="106"/>
    </location>
</feature>
<dbReference type="InterPro" id="IPR008565">
    <property type="entry name" value="TtsA-like_GH18_dom"/>
</dbReference>
<evidence type="ECO:0000259" key="2">
    <source>
        <dbReference type="Pfam" id="PF09374"/>
    </source>
</evidence>
<sequence>MAIFNSAFKITMGNEGGYANNPNDSGGETYAGIARNFWPNWGGWPAVDQAVSTHPQNINTTLAADSAVQAEVQSFYKQNFWDVISLDNLNSQQLANQLFDTAVNMGTGIASRFLQQAVNNITPGKLVVDGIVGPQTIAAANSMPLEALYNQVIALRKQRYLNIIKQNPSQAQFQNSWFSRLTPFNPSLP</sequence>
<dbReference type="Proteomes" id="UP000198836">
    <property type="component" value="Unassembled WGS sequence"/>
</dbReference>
<evidence type="ECO:0000313" key="3">
    <source>
        <dbReference type="EMBL" id="SFA55651.1"/>
    </source>
</evidence>
<dbReference type="SUPFAM" id="SSF53955">
    <property type="entry name" value="Lysozyme-like"/>
    <property type="match status" value="1"/>
</dbReference>
<dbReference type="EMBL" id="FOJM01000015">
    <property type="protein sequence ID" value="SFA55651.1"/>
    <property type="molecule type" value="Genomic_DNA"/>
</dbReference>
<dbReference type="STRING" id="332999.SAMN04488511_11511"/>
<dbReference type="InterPro" id="IPR023346">
    <property type="entry name" value="Lysozyme-like_dom_sf"/>
</dbReference>
<accession>A0A1I0TV40</accession>